<evidence type="ECO:0000313" key="7">
    <source>
        <dbReference type="Proteomes" id="UP000278632"/>
    </source>
</evidence>
<dbReference type="GO" id="GO:0016811">
    <property type="term" value="F:hydrolase activity, acting on carbon-nitrogen (but not peptide) bonds, in linear amides"/>
    <property type="evidence" value="ECO:0007669"/>
    <property type="project" value="TreeGrafter"/>
</dbReference>
<dbReference type="GO" id="GO:0046872">
    <property type="term" value="F:metal ion binding"/>
    <property type="evidence" value="ECO:0007669"/>
    <property type="project" value="UniProtKB-KW"/>
</dbReference>
<comment type="cofactor">
    <cofactor evidence="1">
        <name>Zn(2+)</name>
        <dbReference type="ChEBI" id="CHEBI:29105"/>
    </cofactor>
</comment>
<dbReference type="GO" id="GO:0009231">
    <property type="term" value="P:riboflavin biosynthetic process"/>
    <property type="evidence" value="ECO:0007669"/>
    <property type="project" value="TreeGrafter"/>
</dbReference>
<keyword evidence="3" id="KW-0378">Hydrolase</keyword>
<dbReference type="PANTHER" id="PTHR35005:SF1">
    <property type="entry name" value="2-AMINO-5-FORMYLAMINO-6-RIBOSYLAMINOPYRIMIDIN-4(3H)-ONE 5'-MONOPHOSPHATE DEFORMYLASE"/>
    <property type="match status" value="1"/>
</dbReference>
<gene>
    <name evidence="6" type="ORF">DMP08_12035</name>
</gene>
<evidence type="ECO:0000256" key="5">
    <source>
        <dbReference type="ARBA" id="ARBA00024029"/>
    </source>
</evidence>
<dbReference type="AlphaFoldDB" id="A0A3N0AU83"/>
<dbReference type="EMBL" id="QICD01000042">
    <property type="protein sequence ID" value="RNL38198.1"/>
    <property type="molecule type" value="Genomic_DNA"/>
</dbReference>
<dbReference type="NCBIfam" id="TIGR04448">
    <property type="entry name" value="creatininase"/>
    <property type="match status" value="1"/>
</dbReference>
<sequence length="268" mass="29280">MKATVYMEEMDAFTYREKLRNDAVVFVPVGALEQHGSHMAMCVDAALTKAMAGATAEALSSFTEGAAQGVVAAPINYGYRSQQRSGGGFHLSGTTSLRGTTLIALSRDIVFSIIRQGARKIVLMNGHYENFQFIFEGAQLALEDARKDGIDDAKIQLLSYWDFVDDQTIAELYPEGFTGWDLEHAGVMETSLMLLFYPDLVDMSKIDDPLYDGLPATLPNYDVLPIIADYTPPSGCLSSPAASSREKGVILRDVAVRNMVGAIKREFA</sequence>
<keyword evidence="2" id="KW-0479">Metal-binding</keyword>
<dbReference type="InterPro" id="IPR031034">
    <property type="entry name" value="Creatininase"/>
</dbReference>
<organism evidence="6 7">
    <name type="scientific">Paraeggerthella hongkongensis</name>
    <dbReference type="NCBI Taxonomy" id="230658"/>
    <lineage>
        <taxon>Bacteria</taxon>
        <taxon>Bacillati</taxon>
        <taxon>Actinomycetota</taxon>
        <taxon>Coriobacteriia</taxon>
        <taxon>Eggerthellales</taxon>
        <taxon>Eggerthellaceae</taxon>
        <taxon>Paraeggerthella</taxon>
    </lineage>
</organism>
<dbReference type="InterPro" id="IPR024087">
    <property type="entry name" value="Creatininase-like_sf"/>
</dbReference>
<name>A0A3N0AU83_9ACTN</name>
<dbReference type="GO" id="GO:0006601">
    <property type="term" value="P:creatine biosynthetic process"/>
    <property type="evidence" value="ECO:0007669"/>
    <property type="project" value="InterPro"/>
</dbReference>
<dbReference type="GO" id="GO:0047789">
    <property type="term" value="F:creatininase activity"/>
    <property type="evidence" value="ECO:0007669"/>
    <property type="project" value="InterPro"/>
</dbReference>
<evidence type="ECO:0000256" key="2">
    <source>
        <dbReference type="ARBA" id="ARBA00022723"/>
    </source>
</evidence>
<accession>A0A3N0AU83</accession>
<keyword evidence="4" id="KW-0862">Zinc</keyword>
<evidence type="ECO:0000313" key="6">
    <source>
        <dbReference type="EMBL" id="RNL38198.1"/>
    </source>
</evidence>
<evidence type="ECO:0000256" key="3">
    <source>
        <dbReference type="ARBA" id="ARBA00022801"/>
    </source>
</evidence>
<comment type="caution">
    <text evidence="6">The sequence shown here is derived from an EMBL/GenBank/DDBJ whole genome shotgun (WGS) entry which is preliminary data.</text>
</comment>
<evidence type="ECO:0000256" key="4">
    <source>
        <dbReference type="ARBA" id="ARBA00022833"/>
    </source>
</evidence>
<dbReference type="Gene3D" id="3.40.50.10310">
    <property type="entry name" value="Creatininase"/>
    <property type="match status" value="1"/>
</dbReference>
<dbReference type="SUPFAM" id="SSF102215">
    <property type="entry name" value="Creatininase"/>
    <property type="match status" value="1"/>
</dbReference>
<dbReference type="InterPro" id="IPR003785">
    <property type="entry name" value="Creatininase/forma_Hydrolase"/>
</dbReference>
<dbReference type="Proteomes" id="UP000278632">
    <property type="component" value="Unassembled WGS sequence"/>
</dbReference>
<dbReference type="GO" id="GO:0006602">
    <property type="term" value="P:creatinine catabolic process"/>
    <property type="evidence" value="ECO:0007669"/>
    <property type="project" value="InterPro"/>
</dbReference>
<dbReference type="Pfam" id="PF02633">
    <property type="entry name" value="Creatininase"/>
    <property type="match status" value="1"/>
</dbReference>
<dbReference type="PANTHER" id="PTHR35005">
    <property type="entry name" value="3-DEHYDRO-SCYLLO-INOSOSE HYDROLASE"/>
    <property type="match status" value="1"/>
</dbReference>
<proteinExistence type="inferred from homology"/>
<dbReference type="RefSeq" id="WP_123193120.1">
    <property type="nucleotide sequence ID" value="NZ_QICD01000042.1"/>
</dbReference>
<comment type="similarity">
    <text evidence="5">Belongs to the creatininase superfamily.</text>
</comment>
<protein>
    <submittedName>
        <fullName evidence="6">Creatininase</fullName>
    </submittedName>
</protein>
<reference evidence="7" key="1">
    <citation type="submission" date="2018-05" db="EMBL/GenBank/DDBJ databases">
        <title>Genome Sequencing of selected type strains of the family Eggerthellaceae.</title>
        <authorList>
            <person name="Danylec N."/>
            <person name="Stoll D.A."/>
            <person name="Doetsch A."/>
            <person name="Huch M."/>
        </authorList>
    </citation>
    <scope>NUCLEOTIDE SEQUENCE [LARGE SCALE GENOMIC DNA]</scope>
    <source>
        <strain evidence="7">DSM 16106</strain>
    </source>
</reference>
<evidence type="ECO:0000256" key="1">
    <source>
        <dbReference type="ARBA" id="ARBA00001947"/>
    </source>
</evidence>
<dbReference type="OrthoDB" id="9801445at2"/>
<keyword evidence="7" id="KW-1185">Reference proteome</keyword>